<dbReference type="KEGG" id="mcau:MIT9_P0880"/>
<dbReference type="EMBL" id="AP024714">
    <property type="protein sequence ID" value="BCX81302.1"/>
    <property type="molecule type" value="Genomic_DNA"/>
</dbReference>
<keyword evidence="2" id="KW-1185">Reference proteome</keyword>
<dbReference type="Proteomes" id="UP001321825">
    <property type="component" value="Chromosome"/>
</dbReference>
<name>A0AAU9BYY8_9GAMM</name>
<reference evidence="2" key="1">
    <citation type="journal article" date="2024" name="Int. J. Syst. Evol. Microbiol.">
        <title>Methylomarinovum tepidoasis sp. nov., a moderately thermophilic methanotroph of the family Methylothermaceae isolated from a deep-sea hydrothermal field.</title>
        <authorList>
            <person name="Hirayama H."/>
            <person name="Takaki Y."/>
            <person name="Abe M."/>
            <person name="Miyazaki M."/>
            <person name="Uematsu K."/>
            <person name="Matsui Y."/>
            <person name="Takai K."/>
        </authorList>
    </citation>
    <scope>NUCLEOTIDE SEQUENCE [LARGE SCALE GENOMIC DNA]</scope>
    <source>
        <strain evidence="2">IT-9</strain>
    </source>
</reference>
<organism evidence="1 2">
    <name type="scientific">Methylomarinovum caldicuralii</name>
    <dbReference type="NCBI Taxonomy" id="438856"/>
    <lineage>
        <taxon>Bacteria</taxon>
        <taxon>Pseudomonadati</taxon>
        <taxon>Pseudomonadota</taxon>
        <taxon>Gammaproteobacteria</taxon>
        <taxon>Methylococcales</taxon>
        <taxon>Methylothermaceae</taxon>
        <taxon>Methylomarinovum</taxon>
    </lineage>
</organism>
<dbReference type="RefSeq" id="WP_317706237.1">
    <property type="nucleotide sequence ID" value="NZ_AP024714.1"/>
</dbReference>
<sequence>MMAPHPFWREHPLAHLRPAILEDRVQRLIQDYRSAPDPRLAGTIAALYRLLCLHPDFHTDAVTWCHYRHQVLYWQCLARREQARCDFKARINTS</sequence>
<accession>A0AAU9BYY8</accession>
<dbReference type="AlphaFoldDB" id="A0AAU9BYY8"/>
<gene>
    <name evidence="1" type="ORF">MIT9_P0880</name>
</gene>
<evidence type="ECO:0000313" key="2">
    <source>
        <dbReference type="Proteomes" id="UP001321825"/>
    </source>
</evidence>
<protein>
    <submittedName>
        <fullName evidence="1">Uncharacterized protein</fullName>
    </submittedName>
</protein>
<evidence type="ECO:0000313" key="1">
    <source>
        <dbReference type="EMBL" id="BCX81302.1"/>
    </source>
</evidence>
<proteinExistence type="predicted"/>